<keyword evidence="9" id="KW-1185">Reference proteome</keyword>
<gene>
    <name evidence="8" type="ORF">LTR77_001987</name>
</gene>
<comment type="subcellular location">
    <subcellularLocation>
        <location evidence="1">Membrane</location>
        <topology evidence="1">Multi-pass membrane protein</topology>
    </subcellularLocation>
</comment>
<evidence type="ECO:0000256" key="6">
    <source>
        <dbReference type="SAM" id="SignalP"/>
    </source>
</evidence>
<protein>
    <recommendedName>
        <fullName evidence="7">MARVEL domain-containing protein</fullName>
    </recommendedName>
</protein>
<organism evidence="8 9">
    <name type="scientific">Saxophila tyrrhenica</name>
    <dbReference type="NCBI Taxonomy" id="1690608"/>
    <lineage>
        <taxon>Eukaryota</taxon>
        <taxon>Fungi</taxon>
        <taxon>Dikarya</taxon>
        <taxon>Ascomycota</taxon>
        <taxon>Pezizomycotina</taxon>
        <taxon>Dothideomycetes</taxon>
        <taxon>Dothideomycetidae</taxon>
        <taxon>Mycosphaerellales</taxon>
        <taxon>Extremaceae</taxon>
        <taxon>Saxophila</taxon>
    </lineage>
</organism>
<dbReference type="InterPro" id="IPR008253">
    <property type="entry name" value="Marvel"/>
</dbReference>
<feature type="domain" description="MARVEL" evidence="7">
    <location>
        <begin position="7"/>
        <end position="143"/>
    </location>
</feature>
<dbReference type="Pfam" id="PF01284">
    <property type="entry name" value="MARVEL"/>
    <property type="match status" value="1"/>
</dbReference>
<dbReference type="GO" id="GO:0016020">
    <property type="term" value="C:membrane"/>
    <property type="evidence" value="ECO:0007669"/>
    <property type="project" value="UniProtKB-SubCell"/>
</dbReference>
<feature type="chain" id="PRO_5043519117" description="MARVEL domain-containing protein" evidence="6">
    <location>
        <begin position="25"/>
        <end position="161"/>
    </location>
</feature>
<dbReference type="Proteomes" id="UP001337655">
    <property type="component" value="Unassembled WGS sequence"/>
</dbReference>
<evidence type="ECO:0000313" key="9">
    <source>
        <dbReference type="Proteomes" id="UP001337655"/>
    </source>
</evidence>
<evidence type="ECO:0000256" key="4">
    <source>
        <dbReference type="ARBA" id="ARBA00023136"/>
    </source>
</evidence>
<evidence type="ECO:0000256" key="5">
    <source>
        <dbReference type="SAM" id="Phobius"/>
    </source>
</evidence>
<feature type="transmembrane region" description="Helical" evidence="5">
    <location>
        <begin position="57"/>
        <end position="81"/>
    </location>
</feature>
<dbReference type="AlphaFoldDB" id="A0AAV9PLT3"/>
<evidence type="ECO:0000259" key="7">
    <source>
        <dbReference type="Pfam" id="PF01284"/>
    </source>
</evidence>
<dbReference type="RefSeq" id="XP_064662001.1">
    <property type="nucleotide sequence ID" value="XM_064799246.1"/>
</dbReference>
<name>A0AAV9PLT3_9PEZI</name>
<comment type="caution">
    <text evidence="8">The sequence shown here is derived from an EMBL/GenBank/DDBJ whole genome shotgun (WGS) entry which is preliminary data.</text>
</comment>
<keyword evidence="6" id="KW-0732">Signal</keyword>
<feature type="transmembrane region" description="Helical" evidence="5">
    <location>
        <begin position="131"/>
        <end position="151"/>
    </location>
</feature>
<evidence type="ECO:0000313" key="8">
    <source>
        <dbReference type="EMBL" id="KAK5173306.1"/>
    </source>
</evidence>
<evidence type="ECO:0000256" key="2">
    <source>
        <dbReference type="ARBA" id="ARBA00022692"/>
    </source>
</evidence>
<dbReference type="EMBL" id="JAVRRT010000003">
    <property type="protein sequence ID" value="KAK5173306.1"/>
    <property type="molecule type" value="Genomic_DNA"/>
</dbReference>
<feature type="signal peptide" evidence="6">
    <location>
        <begin position="1"/>
        <end position="24"/>
    </location>
</feature>
<reference evidence="8 9" key="1">
    <citation type="submission" date="2023-08" db="EMBL/GenBank/DDBJ databases">
        <title>Black Yeasts Isolated from many extreme environments.</title>
        <authorList>
            <person name="Coleine C."/>
            <person name="Stajich J.E."/>
            <person name="Selbmann L."/>
        </authorList>
    </citation>
    <scope>NUCLEOTIDE SEQUENCE [LARGE SCALE GENOMIC DNA]</scope>
    <source>
        <strain evidence="8 9">CCFEE 5935</strain>
    </source>
</reference>
<feature type="transmembrane region" description="Helical" evidence="5">
    <location>
        <begin position="88"/>
        <end position="111"/>
    </location>
</feature>
<dbReference type="GeneID" id="89923334"/>
<keyword evidence="2 5" id="KW-0812">Transmembrane</keyword>
<keyword evidence="3 5" id="KW-1133">Transmembrane helix</keyword>
<evidence type="ECO:0000256" key="1">
    <source>
        <dbReference type="ARBA" id="ARBA00004141"/>
    </source>
</evidence>
<keyword evidence="4 5" id="KW-0472">Membrane</keyword>
<proteinExistence type="predicted"/>
<evidence type="ECO:0000256" key="3">
    <source>
        <dbReference type="ARBA" id="ARBA00022989"/>
    </source>
</evidence>
<accession>A0AAV9PLT3</accession>
<sequence length="161" mass="16898">MEMSKLILAALRALLLLSAAVVLGTSVDLYQFLPKYQDACNAVYEDKLCDLQGLIPALGYGCFVGALGLLAALAGIVATFIDAIPTIVVLGLEAFSGVVYLSGGLALSIILSKSTFDNASGSRYTEIKADTAFQFIGFIVTMVVVGLGFVWRGRGGRHSAV</sequence>